<keyword evidence="2" id="KW-0862">Zinc</keyword>
<feature type="compositionally biased region" description="Low complexity" evidence="7">
    <location>
        <begin position="70"/>
        <end position="82"/>
    </location>
</feature>
<dbReference type="SMART" id="SM00066">
    <property type="entry name" value="GAL4"/>
    <property type="match status" value="1"/>
</dbReference>
<dbReference type="Gene3D" id="4.10.240.10">
    <property type="entry name" value="Zn(2)-C6 fungal-type DNA-binding domain"/>
    <property type="match status" value="1"/>
</dbReference>
<accession>A0A2B7YIU0</accession>
<evidence type="ECO:0000256" key="7">
    <source>
        <dbReference type="SAM" id="MobiDB-lite"/>
    </source>
</evidence>
<sequence>MEESKLSPATAAVTRSGKPRQRSAIACRRCHTRRVKCNAAESGIPCTNCERAQIACQLIESKRGRKRTTASVPPSAPDPSSAGNNGTPKLMQFNHPLPTFSPEGTPSQTSSRGFELLPTRERVRSNSEGPETLYAQVLENAGDTPECPSLMKPGGQVVYLGETFNLTYLLHQTNPQSRQPVPKLHVVLPIHPKKGPTNQGPNCDDFTMDLLQRQEAFTLPHLNICRELFRVYFLYVHPHYPILDRREFAYRYSHLSNPPSWLLLQAVLFMGAGHCDVSVLKEVGFKSRYEARLTLFKRTKALYDADHETDKQTIVQSLFLMSFWWNSPTDQKDTWHWLGNSISLALTMGMHRSTRHSDMSLSQQRLWKKIWWSLFAEDKHAAAALGRPVHIRLRDCDVEKLEEVDFEEEPAPDPAIFGVQQRVDILYVLFLSELSKIVERIIEKSFNAHAKTPGPEVDTLQLCEEDLQKWETSLPPELHLSRHSECVWTGMLHIAHSWFRILTHRTRKPEEGRSSRDVAMNAADRIARIIDDVLSTSRINQCPIHVIPALFAAMGMHTVNICSGDPIREQLGSVKIRLSMIALRELQSTWPVSGWIFLLFMKIIRRIRDTDEDPSKSNSETADSVVQAETPSMVDAHIIMQPNVKPPVVLQPHLLAHQHHNIIGWENQDMAMPVDFSTDWSGIHDTDLCLDPEFGFMIGTPRTATPRAPRQNFQ</sequence>
<proteinExistence type="predicted"/>
<evidence type="ECO:0000256" key="2">
    <source>
        <dbReference type="ARBA" id="ARBA00022833"/>
    </source>
</evidence>
<evidence type="ECO:0000256" key="3">
    <source>
        <dbReference type="ARBA" id="ARBA00023015"/>
    </source>
</evidence>
<feature type="region of interest" description="Disordered" evidence="7">
    <location>
        <begin position="1"/>
        <end position="24"/>
    </location>
</feature>
<dbReference type="OrthoDB" id="5121955at2759"/>
<dbReference type="EMBL" id="PDNA01000039">
    <property type="protein sequence ID" value="PGH20772.1"/>
    <property type="molecule type" value="Genomic_DNA"/>
</dbReference>
<reference evidence="9 10" key="1">
    <citation type="submission" date="2017-10" db="EMBL/GenBank/DDBJ databases">
        <title>Comparative genomics in systemic dimorphic fungi from Ajellomycetaceae.</title>
        <authorList>
            <person name="Munoz J.F."/>
            <person name="Mcewen J.G."/>
            <person name="Clay O.K."/>
            <person name="Cuomo C.A."/>
        </authorList>
    </citation>
    <scope>NUCLEOTIDE SEQUENCE [LARGE SCALE GENOMIC DNA]</scope>
    <source>
        <strain evidence="9 10">UAMH7299</strain>
    </source>
</reference>
<dbReference type="InterPro" id="IPR007219">
    <property type="entry name" value="XnlR_reg_dom"/>
</dbReference>
<dbReference type="CDD" id="cd00067">
    <property type="entry name" value="GAL4"/>
    <property type="match status" value="1"/>
</dbReference>
<keyword evidence="3" id="KW-0805">Transcription regulation</keyword>
<dbReference type="AlphaFoldDB" id="A0A2B7YIU0"/>
<feature type="domain" description="Zn(2)-C6 fungal-type" evidence="8">
    <location>
        <begin position="26"/>
        <end position="58"/>
    </location>
</feature>
<dbReference type="GO" id="GO:0006351">
    <property type="term" value="P:DNA-templated transcription"/>
    <property type="evidence" value="ECO:0007669"/>
    <property type="project" value="InterPro"/>
</dbReference>
<dbReference type="GO" id="GO:0000981">
    <property type="term" value="F:DNA-binding transcription factor activity, RNA polymerase II-specific"/>
    <property type="evidence" value="ECO:0007669"/>
    <property type="project" value="InterPro"/>
</dbReference>
<dbReference type="InterPro" id="IPR001138">
    <property type="entry name" value="Zn2Cys6_DnaBD"/>
</dbReference>
<evidence type="ECO:0000256" key="5">
    <source>
        <dbReference type="ARBA" id="ARBA00023163"/>
    </source>
</evidence>
<dbReference type="Pfam" id="PF04082">
    <property type="entry name" value="Fungal_trans"/>
    <property type="match status" value="1"/>
</dbReference>
<protein>
    <recommendedName>
        <fullName evidence="8">Zn(2)-C6 fungal-type domain-containing protein</fullName>
    </recommendedName>
</protein>
<keyword evidence="5" id="KW-0804">Transcription</keyword>
<gene>
    <name evidence="9" type="ORF">AJ80_03533</name>
</gene>
<comment type="caution">
    <text evidence="9">The sequence shown here is derived from an EMBL/GenBank/DDBJ whole genome shotgun (WGS) entry which is preliminary data.</text>
</comment>
<dbReference type="Pfam" id="PF00172">
    <property type="entry name" value="Zn_clus"/>
    <property type="match status" value="1"/>
</dbReference>
<dbReference type="GO" id="GO:0008270">
    <property type="term" value="F:zinc ion binding"/>
    <property type="evidence" value="ECO:0007669"/>
    <property type="project" value="InterPro"/>
</dbReference>
<dbReference type="SMART" id="SM00906">
    <property type="entry name" value="Fungal_trans"/>
    <property type="match status" value="1"/>
</dbReference>
<organism evidence="9 10">
    <name type="scientific">Polytolypa hystricis (strain UAMH7299)</name>
    <dbReference type="NCBI Taxonomy" id="1447883"/>
    <lineage>
        <taxon>Eukaryota</taxon>
        <taxon>Fungi</taxon>
        <taxon>Dikarya</taxon>
        <taxon>Ascomycota</taxon>
        <taxon>Pezizomycotina</taxon>
        <taxon>Eurotiomycetes</taxon>
        <taxon>Eurotiomycetidae</taxon>
        <taxon>Onygenales</taxon>
        <taxon>Onygenales incertae sedis</taxon>
        <taxon>Polytolypa</taxon>
    </lineage>
</organism>
<feature type="region of interest" description="Disordered" evidence="7">
    <location>
        <begin position="63"/>
        <end position="114"/>
    </location>
</feature>
<dbReference type="STRING" id="1447883.A0A2B7YIU0"/>
<keyword evidence="10" id="KW-1185">Reference proteome</keyword>
<evidence type="ECO:0000256" key="4">
    <source>
        <dbReference type="ARBA" id="ARBA00023125"/>
    </source>
</evidence>
<keyword evidence="1" id="KW-0479">Metal-binding</keyword>
<keyword evidence="6" id="KW-0539">Nucleus</keyword>
<dbReference type="PROSITE" id="PS00463">
    <property type="entry name" value="ZN2_CY6_FUNGAL_1"/>
    <property type="match status" value="1"/>
</dbReference>
<feature type="compositionally biased region" description="Polar residues" evidence="7">
    <location>
        <begin position="102"/>
        <end position="112"/>
    </location>
</feature>
<dbReference type="GO" id="GO:0003677">
    <property type="term" value="F:DNA binding"/>
    <property type="evidence" value="ECO:0007669"/>
    <property type="project" value="UniProtKB-KW"/>
</dbReference>
<evidence type="ECO:0000256" key="1">
    <source>
        <dbReference type="ARBA" id="ARBA00022723"/>
    </source>
</evidence>
<dbReference type="InterPro" id="IPR036864">
    <property type="entry name" value="Zn2-C6_fun-type_DNA-bd_sf"/>
</dbReference>
<evidence type="ECO:0000313" key="9">
    <source>
        <dbReference type="EMBL" id="PGH20772.1"/>
    </source>
</evidence>
<dbReference type="SUPFAM" id="SSF57701">
    <property type="entry name" value="Zn2/Cys6 DNA-binding domain"/>
    <property type="match status" value="1"/>
</dbReference>
<evidence type="ECO:0000256" key="6">
    <source>
        <dbReference type="ARBA" id="ARBA00023242"/>
    </source>
</evidence>
<evidence type="ECO:0000313" key="10">
    <source>
        <dbReference type="Proteomes" id="UP000224634"/>
    </source>
</evidence>
<dbReference type="PANTHER" id="PTHR47171:SF1">
    <property type="entry name" value="ZN(II)2CYS6 TRANSCRIPTION FACTOR (EUROFUNG)"/>
    <property type="match status" value="1"/>
</dbReference>
<name>A0A2B7YIU0_POLH7</name>
<dbReference type="InterPro" id="IPR052073">
    <property type="entry name" value="Amide_Lactam_Regulators"/>
</dbReference>
<dbReference type="CDD" id="cd12148">
    <property type="entry name" value="fungal_TF_MHR"/>
    <property type="match status" value="1"/>
</dbReference>
<keyword evidence="4" id="KW-0238">DNA-binding</keyword>
<dbReference type="PROSITE" id="PS50048">
    <property type="entry name" value="ZN2_CY6_FUNGAL_2"/>
    <property type="match status" value="1"/>
</dbReference>
<dbReference type="PANTHER" id="PTHR47171">
    <property type="entry name" value="FARA-RELATED"/>
    <property type="match status" value="1"/>
</dbReference>
<evidence type="ECO:0000259" key="8">
    <source>
        <dbReference type="PROSITE" id="PS50048"/>
    </source>
</evidence>
<dbReference type="Proteomes" id="UP000224634">
    <property type="component" value="Unassembled WGS sequence"/>
</dbReference>